<dbReference type="OrthoDB" id="2373987at2759"/>
<gene>
    <name evidence="6" type="ORF">M408DRAFT_326068</name>
</gene>
<feature type="transmembrane region" description="Helical" evidence="3">
    <location>
        <begin position="508"/>
        <end position="527"/>
    </location>
</feature>
<evidence type="ECO:0000259" key="4">
    <source>
        <dbReference type="Pfam" id="PF23190"/>
    </source>
</evidence>
<keyword evidence="7" id="KW-1185">Reference proteome</keyword>
<evidence type="ECO:0000256" key="3">
    <source>
        <dbReference type="SAM" id="Phobius"/>
    </source>
</evidence>
<feature type="transmembrane region" description="Helical" evidence="3">
    <location>
        <begin position="484"/>
        <end position="502"/>
    </location>
</feature>
<evidence type="ECO:0000313" key="6">
    <source>
        <dbReference type="EMBL" id="KIM33297.1"/>
    </source>
</evidence>
<feature type="region of interest" description="Disordered" evidence="2">
    <location>
        <begin position="627"/>
        <end position="692"/>
    </location>
</feature>
<dbReference type="InterPro" id="IPR056337">
    <property type="entry name" value="LHD_YVC1"/>
</dbReference>
<feature type="transmembrane region" description="Helical" evidence="3">
    <location>
        <begin position="427"/>
        <end position="446"/>
    </location>
</feature>
<dbReference type="AlphaFoldDB" id="A0A0C2XWP8"/>
<dbReference type="PANTHER" id="PTHR35859">
    <property type="entry name" value="NONSELECTIVE CATION CHANNEL PROTEIN"/>
    <property type="match status" value="1"/>
</dbReference>
<feature type="transmembrane region" description="Helical" evidence="3">
    <location>
        <begin position="396"/>
        <end position="415"/>
    </location>
</feature>
<evidence type="ECO:0008006" key="8">
    <source>
        <dbReference type="Google" id="ProtNLM"/>
    </source>
</evidence>
<feature type="transmembrane region" description="Helical" evidence="3">
    <location>
        <begin position="325"/>
        <end position="349"/>
    </location>
</feature>
<feature type="transmembrane region" description="Helical" evidence="3">
    <location>
        <begin position="361"/>
        <end position="384"/>
    </location>
</feature>
<protein>
    <recommendedName>
        <fullName evidence="8">Polycystin cation channel PKD1/PKD2 domain-containing protein</fullName>
    </recommendedName>
</protein>
<dbReference type="InterPro" id="IPR052971">
    <property type="entry name" value="TRP_calcium_channel"/>
</dbReference>
<dbReference type="HOGENOM" id="CLU_009570_1_0_1"/>
<keyword evidence="3" id="KW-0812">Transmembrane</keyword>
<proteinExistence type="predicted"/>
<feature type="domain" description="YVC1 N-terminal linker helical" evidence="4">
    <location>
        <begin position="25"/>
        <end position="209"/>
    </location>
</feature>
<feature type="compositionally biased region" description="Pro residues" evidence="2">
    <location>
        <begin position="641"/>
        <end position="651"/>
    </location>
</feature>
<reference evidence="6 7" key="1">
    <citation type="submission" date="2014-04" db="EMBL/GenBank/DDBJ databases">
        <authorList>
            <consortium name="DOE Joint Genome Institute"/>
            <person name="Kuo A."/>
            <person name="Zuccaro A."/>
            <person name="Kohler A."/>
            <person name="Nagy L.G."/>
            <person name="Floudas D."/>
            <person name="Copeland A."/>
            <person name="Barry K.W."/>
            <person name="Cichocki N."/>
            <person name="Veneault-Fourrey C."/>
            <person name="LaButti K."/>
            <person name="Lindquist E.A."/>
            <person name="Lipzen A."/>
            <person name="Lundell T."/>
            <person name="Morin E."/>
            <person name="Murat C."/>
            <person name="Sun H."/>
            <person name="Tunlid A."/>
            <person name="Henrissat B."/>
            <person name="Grigoriev I.V."/>
            <person name="Hibbett D.S."/>
            <person name="Martin F."/>
            <person name="Nordberg H.P."/>
            <person name="Cantor M.N."/>
            <person name="Hua S.X."/>
        </authorList>
    </citation>
    <scope>NUCLEOTIDE SEQUENCE [LARGE SCALE GENOMIC DNA]</scope>
    <source>
        <strain evidence="6 7">MAFF 305830</strain>
    </source>
</reference>
<feature type="domain" description="Calcium channel YVC1-like C-terminal transmembrane" evidence="5">
    <location>
        <begin position="242"/>
        <end position="531"/>
    </location>
</feature>
<evidence type="ECO:0000313" key="7">
    <source>
        <dbReference type="Proteomes" id="UP000054097"/>
    </source>
</evidence>
<dbReference type="PANTHER" id="PTHR35859:SF6">
    <property type="entry name" value="ION TRANSPORT DOMAIN-CONTAINING PROTEIN"/>
    <property type="match status" value="1"/>
</dbReference>
<keyword evidence="3" id="KW-0472">Membrane</keyword>
<dbReference type="Pfam" id="PF23190">
    <property type="entry name" value="LHD_TRPY1"/>
    <property type="match status" value="1"/>
</dbReference>
<keyword evidence="1" id="KW-0175">Coiled coil</keyword>
<sequence>MDSTVFERQPLLAPDPQSISATKIWPLIFNIKKDICRSLDTALSWDQLNASDVNFTVVRPILVKYASLRNLGTVFAFLVVRAHFISSAEGDLAHAHIKMSQASLCELLAIKMLRHFAKNQIELVAVLTVNWHPIAGAPPEVKDAVKKLVGGREDDLDDPASAIEVAIATESKYFLATPLAQTVINDIYTGRVVYTIASTRSLIADNYKQRQIEIYDPKRAPFLDHYRLRVPKYGQILEFLNFTVLLLAFLLCLSSKRYDRINVYELIFMVFSLSFALGEYAASKEHGWQIYMANMWNGFDTAFIAIFLTYFGLRMKGLLSQDDWFSALAFDIMACGACILFPRLAFFAISNNVVILALRGMVVEFIFFILIAAICFSGLLFTLWDLAGGTWTVKNTAWLMIQIWFGNTWLSFNQASSFHPVFGPPLMVIYAAMSNTLLITILISILSNTFARIDQHATQEYLFQFAISTIEGVKSDALFSYQPPFNILAFLLLGPLSLFASPRTLHSVNVFLIRLTSFPILIIISIYEKYLAPGRKFVERSKLRAAALFNSLPRNIRDVPLIEALIGANGTDLLDAIFDVDVDEGHLEPLFAEDDYLDRAHILTQQSIQSDPARSKPASVINVGKELPTAPAQQNPDALRVPPPLPSPRVPRSPGVASGSGGASVAPSGEAGQNRLQKRSQTPATRPMSTGPILMTYEGEPTNYQSPLARLFSSAARRPPRPIDYAPSQVPVEEALIGIKRLEGMIEGLKEDKGAVAKVRSDMKELQERQARIETLLMTLTRGMRGESSGSKSPNL</sequence>
<name>A0A0C2XWP8_SERVB</name>
<dbReference type="EMBL" id="KN824278">
    <property type="protein sequence ID" value="KIM33297.1"/>
    <property type="molecule type" value="Genomic_DNA"/>
</dbReference>
<evidence type="ECO:0000259" key="5">
    <source>
        <dbReference type="Pfam" id="PF23317"/>
    </source>
</evidence>
<feature type="compositionally biased region" description="Polar residues" evidence="2">
    <location>
        <begin position="679"/>
        <end position="688"/>
    </location>
</feature>
<dbReference type="InterPro" id="IPR056336">
    <property type="entry name" value="YVC1_C"/>
</dbReference>
<feature type="transmembrane region" description="Helical" evidence="3">
    <location>
        <begin position="295"/>
        <end position="313"/>
    </location>
</feature>
<dbReference type="Proteomes" id="UP000054097">
    <property type="component" value="Unassembled WGS sequence"/>
</dbReference>
<evidence type="ECO:0000256" key="1">
    <source>
        <dbReference type="SAM" id="Coils"/>
    </source>
</evidence>
<evidence type="ECO:0000256" key="2">
    <source>
        <dbReference type="SAM" id="MobiDB-lite"/>
    </source>
</evidence>
<dbReference type="Pfam" id="PF23317">
    <property type="entry name" value="YVC1_C"/>
    <property type="match status" value="1"/>
</dbReference>
<feature type="transmembrane region" description="Helical" evidence="3">
    <location>
        <begin position="236"/>
        <end position="254"/>
    </location>
</feature>
<feature type="compositionally biased region" description="Low complexity" evidence="2">
    <location>
        <begin position="652"/>
        <end position="669"/>
    </location>
</feature>
<organism evidence="6 7">
    <name type="scientific">Serendipita vermifera MAFF 305830</name>
    <dbReference type="NCBI Taxonomy" id="933852"/>
    <lineage>
        <taxon>Eukaryota</taxon>
        <taxon>Fungi</taxon>
        <taxon>Dikarya</taxon>
        <taxon>Basidiomycota</taxon>
        <taxon>Agaricomycotina</taxon>
        <taxon>Agaricomycetes</taxon>
        <taxon>Sebacinales</taxon>
        <taxon>Serendipitaceae</taxon>
        <taxon>Serendipita</taxon>
    </lineage>
</organism>
<dbReference type="STRING" id="933852.A0A0C2XWP8"/>
<accession>A0A0C2XWP8</accession>
<feature type="coiled-coil region" evidence="1">
    <location>
        <begin position="732"/>
        <end position="776"/>
    </location>
</feature>
<reference evidence="7" key="2">
    <citation type="submission" date="2015-01" db="EMBL/GenBank/DDBJ databases">
        <title>Evolutionary Origins and Diversification of the Mycorrhizal Mutualists.</title>
        <authorList>
            <consortium name="DOE Joint Genome Institute"/>
            <consortium name="Mycorrhizal Genomics Consortium"/>
            <person name="Kohler A."/>
            <person name="Kuo A."/>
            <person name="Nagy L.G."/>
            <person name="Floudas D."/>
            <person name="Copeland A."/>
            <person name="Barry K.W."/>
            <person name="Cichocki N."/>
            <person name="Veneault-Fourrey C."/>
            <person name="LaButti K."/>
            <person name="Lindquist E.A."/>
            <person name="Lipzen A."/>
            <person name="Lundell T."/>
            <person name="Morin E."/>
            <person name="Murat C."/>
            <person name="Riley R."/>
            <person name="Ohm R."/>
            <person name="Sun H."/>
            <person name="Tunlid A."/>
            <person name="Henrissat B."/>
            <person name="Grigoriev I.V."/>
            <person name="Hibbett D.S."/>
            <person name="Martin F."/>
        </authorList>
    </citation>
    <scope>NUCLEOTIDE SEQUENCE [LARGE SCALE GENOMIC DNA]</scope>
    <source>
        <strain evidence="7">MAFF 305830</strain>
    </source>
</reference>
<feature type="transmembrane region" description="Helical" evidence="3">
    <location>
        <begin position="266"/>
        <end position="283"/>
    </location>
</feature>
<keyword evidence="3" id="KW-1133">Transmembrane helix</keyword>